<keyword evidence="6" id="KW-0863">Zinc-finger</keyword>
<feature type="compositionally biased region" description="Low complexity" evidence="12">
    <location>
        <begin position="239"/>
        <end position="249"/>
    </location>
</feature>
<evidence type="ECO:0000313" key="16">
    <source>
        <dbReference type="Proteomes" id="UP000295345"/>
    </source>
</evidence>
<dbReference type="GO" id="GO:0008270">
    <property type="term" value="F:zinc ion binding"/>
    <property type="evidence" value="ECO:0007669"/>
    <property type="project" value="UniProtKB-KW"/>
</dbReference>
<dbReference type="InterPro" id="IPR001095">
    <property type="entry name" value="Acetyl_CoA_COase_a_su"/>
</dbReference>
<protein>
    <recommendedName>
        <fullName evidence="2">acetyl-CoA carboxytransferase</fullName>
        <ecNumber evidence="2">2.1.3.15</ecNumber>
    </recommendedName>
</protein>
<evidence type="ECO:0000256" key="9">
    <source>
        <dbReference type="ARBA" id="ARBA00023098"/>
    </source>
</evidence>
<comment type="catalytic activity">
    <reaction evidence="11">
        <text>N(6)-carboxybiotinyl-L-lysyl-[protein] + acetyl-CoA = N(6)-biotinyl-L-lysyl-[protein] + malonyl-CoA</text>
        <dbReference type="Rhea" id="RHEA:54728"/>
        <dbReference type="Rhea" id="RHEA-COMP:10505"/>
        <dbReference type="Rhea" id="RHEA-COMP:10506"/>
        <dbReference type="ChEBI" id="CHEBI:57288"/>
        <dbReference type="ChEBI" id="CHEBI:57384"/>
        <dbReference type="ChEBI" id="CHEBI:83144"/>
        <dbReference type="ChEBI" id="CHEBI:83145"/>
        <dbReference type="EC" id="2.1.3.15"/>
    </reaction>
</comment>
<dbReference type="GO" id="GO:0003989">
    <property type="term" value="F:acetyl-CoA carboxylase activity"/>
    <property type="evidence" value="ECO:0007669"/>
    <property type="project" value="InterPro"/>
</dbReference>
<comment type="caution">
    <text evidence="15">The sequence shown here is derived from an EMBL/GenBank/DDBJ whole genome shotgun (WGS) entry which is preliminary data.</text>
</comment>
<evidence type="ECO:0000256" key="6">
    <source>
        <dbReference type="ARBA" id="ARBA00022771"/>
    </source>
</evidence>
<feature type="domain" description="CoA carboxyltransferase C-terminal" evidence="14">
    <location>
        <begin position="247"/>
        <end position="468"/>
    </location>
</feature>
<dbReference type="Gene3D" id="3.90.226.10">
    <property type="entry name" value="2-enoyl-CoA Hydratase, Chain A, domain 1"/>
    <property type="match status" value="2"/>
</dbReference>
<reference evidence="15 16" key="1">
    <citation type="submission" date="2019-03" db="EMBL/GenBank/DDBJ databases">
        <title>Draft genome sequences of novel Actinobacteria.</title>
        <authorList>
            <person name="Sahin N."/>
            <person name="Ay H."/>
            <person name="Saygin H."/>
        </authorList>
    </citation>
    <scope>NUCLEOTIDE SEQUENCE [LARGE SCALE GENOMIC DNA]</scope>
    <source>
        <strain evidence="15 16">DSM 41900</strain>
    </source>
</reference>
<dbReference type="GO" id="GO:0006633">
    <property type="term" value="P:fatty acid biosynthetic process"/>
    <property type="evidence" value="ECO:0007669"/>
    <property type="project" value="UniProtKB-KW"/>
</dbReference>
<evidence type="ECO:0000259" key="13">
    <source>
        <dbReference type="PROSITE" id="PS50980"/>
    </source>
</evidence>
<sequence>MSALPPGPAAAPAASARELVTALAGDRFTELPHRPTADHRAADGDGPVGWPGYGAARASASRRTGESEAVVPGIGRVGGTEAVLIAFEFGFLGGSIGRAAGERIAGALITARELGLPVVSLLASGGSRIQEGMFALAQLQGIATQLVRLRAAGLPHLAVLVGPVTGGGWVTLGAGADVRLALPGTQVGFAGARVRPADADPAAYTAEAQAALGRVDALVAPADLGAVVARWLSLLTTPAAGPASPPTALRAAEPPESGWAAVESARHPDRPRAEAYLGAHFTERVELGCPDPGLLCGFGRHEGRTVGYVAQRGTATTPAGFRAATRLFRLADRLAIPVLTLVDTPGAANGAEAERDGVGAAIAESIMAVAAATIPVTSLIIGEGGSGGAVALTAPGRTWVTPDSYYSVVAPESALGLLRRGPELLRATADELRLRPGDLVELGVARGIVPVRQPPAGDEAAAGDQVAEDQPPVDQPPVDVSPASRASRR</sequence>
<feature type="region of interest" description="Disordered" evidence="12">
    <location>
        <begin position="239"/>
        <end position="266"/>
    </location>
</feature>
<dbReference type="Pfam" id="PF03255">
    <property type="entry name" value="ACCA"/>
    <property type="match status" value="1"/>
</dbReference>
<evidence type="ECO:0000256" key="8">
    <source>
        <dbReference type="ARBA" id="ARBA00022840"/>
    </source>
</evidence>
<dbReference type="InterPro" id="IPR011763">
    <property type="entry name" value="COA_CT_C"/>
</dbReference>
<keyword evidence="8" id="KW-0067">ATP-binding</keyword>
<dbReference type="AlphaFoldDB" id="A0A4R4SZA1"/>
<keyword evidence="7" id="KW-0276">Fatty acid metabolism</keyword>
<proteinExistence type="predicted"/>
<keyword evidence="16" id="KW-1185">Reference proteome</keyword>
<evidence type="ECO:0000256" key="5">
    <source>
        <dbReference type="ARBA" id="ARBA00022741"/>
    </source>
</evidence>
<dbReference type="GO" id="GO:2001295">
    <property type="term" value="P:malonyl-CoA biosynthetic process"/>
    <property type="evidence" value="ECO:0007669"/>
    <property type="project" value="UniProtKB-UniPathway"/>
</dbReference>
<dbReference type="PANTHER" id="PTHR42853:SF3">
    <property type="entry name" value="ACETYL-COENZYME A CARBOXYLASE CARBOXYL TRANSFERASE SUBUNIT ALPHA, CHLOROPLASTIC"/>
    <property type="match status" value="1"/>
</dbReference>
<dbReference type="GO" id="GO:0009317">
    <property type="term" value="C:acetyl-CoA carboxylase complex"/>
    <property type="evidence" value="ECO:0007669"/>
    <property type="project" value="InterPro"/>
</dbReference>
<feature type="compositionally biased region" description="Low complexity" evidence="12">
    <location>
        <begin position="464"/>
        <end position="480"/>
    </location>
</feature>
<gene>
    <name evidence="15" type="ORF">E1283_25585</name>
</gene>
<keyword evidence="9" id="KW-0443">Lipid metabolism</keyword>
<keyword evidence="6" id="KW-0862">Zinc</keyword>
<name>A0A4R4SZA1_9ACTN</name>
<dbReference type="InterPro" id="IPR029045">
    <property type="entry name" value="ClpP/crotonase-like_dom_sf"/>
</dbReference>
<feature type="compositionally biased region" description="Basic and acidic residues" evidence="12">
    <location>
        <begin position="29"/>
        <end position="43"/>
    </location>
</feature>
<dbReference type="PROSITE" id="PS50980">
    <property type="entry name" value="COA_CT_NTER"/>
    <property type="match status" value="1"/>
</dbReference>
<dbReference type="Proteomes" id="UP000295345">
    <property type="component" value="Unassembled WGS sequence"/>
</dbReference>
<evidence type="ECO:0000259" key="14">
    <source>
        <dbReference type="PROSITE" id="PS50989"/>
    </source>
</evidence>
<feature type="region of interest" description="Disordered" evidence="12">
    <location>
        <begin position="451"/>
        <end position="489"/>
    </location>
</feature>
<evidence type="ECO:0000256" key="1">
    <source>
        <dbReference type="ARBA" id="ARBA00004956"/>
    </source>
</evidence>
<evidence type="ECO:0000256" key="2">
    <source>
        <dbReference type="ARBA" id="ARBA00011883"/>
    </source>
</evidence>
<dbReference type="GO" id="GO:0005524">
    <property type="term" value="F:ATP binding"/>
    <property type="evidence" value="ECO:0007669"/>
    <property type="project" value="UniProtKB-KW"/>
</dbReference>
<keyword evidence="3" id="KW-0444">Lipid biosynthesis</keyword>
<keyword evidence="5" id="KW-0547">Nucleotide-binding</keyword>
<evidence type="ECO:0000256" key="11">
    <source>
        <dbReference type="ARBA" id="ARBA00049152"/>
    </source>
</evidence>
<accession>A0A4R4SZA1</accession>
<dbReference type="UniPathway" id="UPA00655">
    <property type="reaction ID" value="UER00711"/>
</dbReference>
<evidence type="ECO:0000256" key="3">
    <source>
        <dbReference type="ARBA" id="ARBA00022516"/>
    </source>
</evidence>
<comment type="pathway">
    <text evidence="1">Lipid metabolism; malonyl-CoA biosynthesis; malonyl-CoA from acetyl-CoA: step 1/1.</text>
</comment>
<dbReference type="EC" id="2.1.3.15" evidence="2"/>
<feature type="region of interest" description="Disordered" evidence="12">
    <location>
        <begin position="29"/>
        <end position="69"/>
    </location>
</feature>
<evidence type="ECO:0000256" key="4">
    <source>
        <dbReference type="ARBA" id="ARBA00022679"/>
    </source>
</evidence>
<dbReference type="GO" id="GO:0016743">
    <property type="term" value="F:carboxyl- or carbamoyltransferase activity"/>
    <property type="evidence" value="ECO:0007669"/>
    <property type="project" value="InterPro"/>
</dbReference>
<keyword evidence="6" id="KW-0479">Metal-binding</keyword>
<evidence type="ECO:0000256" key="12">
    <source>
        <dbReference type="SAM" id="MobiDB-lite"/>
    </source>
</evidence>
<dbReference type="InterPro" id="IPR011762">
    <property type="entry name" value="COA_CT_N"/>
</dbReference>
<dbReference type="PROSITE" id="PS50989">
    <property type="entry name" value="COA_CT_CTER"/>
    <property type="match status" value="1"/>
</dbReference>
<dbReference type="EMBL" id="SMKI01000328">
    <property type="protein sequence ID" value="TDC69748.1"/>
    <property type="molecule type" value="Genomic_DNA"/>
</dbReference>
<dbReference type="OrthoDB" id="9772975at2"/>
<keyword evidence="4" id="KW-0808">Transferase</keyword>
<dbReference type="SUPFAM" id="SSF52096">
    <property type="entry name" value="ClpP/crotonase"/>
    <property type="match status" value="2"/>
</dbReference>
<dbReference type="RefSeq" id="WP_132820511.1">
    <property type="nucleotide sequence ID" value="NZ_SMKI01000328.1"/>
</dbReference>
<evidence type="ECO:0000256" key="10">
    <source>
        <dbReference type="ARBA" id="ARBA00023160"/>
    </source>
</evidence>
<feature type="domain" description="CoA carboxyltransferase N-terminal" evidence="13">
    <location>
        <begin position="1"/>
        <end position="250"/>
    </location>
</feature>
<evidence type="ECO:0000256" key="7">
    <source>
        <dbReference type="ARBA" id="ARBA00022832"/>
    </source>
</evidence>
<dbReference type="PANTHER" id="PTHR42853">
    <property type="entry name" value="ACETYL-COENZYME A CARBOXYLASE CARBOXYL TRANSFERASE SUBUNIT ALPHA"/>
    <property type="match status" value="1"/>
</dbReference>
<keyword evidence="10" id="KW-0275">Fatty acid biosynthesis</keyword>
<evidence type="ECO:0000313" key="15">
    <source>
        <dbReference type="EMBL" id="TDC69748.1"/>
    </source>
</evidence>
<dbReference type="PRINTS" id="PR01069">
    <property type="entry name" value="ACCCTRFRASEA"/>
</dbReference>
<organism evidence="15 16">
    <name type="scientific">Streptomyces hainanensis</name>
    <dbReference type="NCBI Taxonomy" id="402648"/>
    <lineage>
        <taxon>Bacteria</taxon>
        <taxon>Bacillati</taxon>
        <taxon>Actinomycetota</taxon>
        <taxon>Actinomycetes</taxon>
        <taxon>Kitasatosporales</taxon>
        <taxon>Streptomycetaceae</taxon>
        <taxon>Streptomyces</taxon>
    </lineage>
</organism>